<dbReference type="GeneID" id="136075221"/>
<dbReference type="Proteomes" id="UP001652625">
    <property type="component" value="Chromosome 01"/>
</dbReference>
<dbReference type="PANTHER" id="PTHR47456:SF1">
    <property type="entry name" value="PHD-TYPE DOMAIN-CONTAINING PROTEIN"/>
    <property type="match status" value="1"/>
</dbReference>
<name>A0ABM4B4N8_HYDVU</name>
<accession>A0ABM4B4N8</accession>
<dbReference type="PANTHER" id="PTHR47456">
    <property type="entry name" value="PHD-TYPE DOMAIN-CONTAINING PROTEIN"/>
    <property type="match status" value="1"/>
</dbReference>
<reference evidence="1" key="1">
    <citation type="submission" date="2025-05" db="UniProtKB">
        <authorList>
            <consortium name="RefSeq"/>
        </authorList>
    </citation>
    <scope>NUCLEOTIDE SEQUENCE [LARGE SCALE GENOMIC DNA]</scope>
</reference>
<evidence type="ECO:0000313" key="1">
    <source>
        <dbReference type="Proteomes" id="UP001652625"/>
    </source>
</evidence>
<gene>
    <name evidence="2" type="primary">LOC136075221</name>
</gene>
<dbReference type="RefSeq" id="XP_065643785.1">
    <property type="nucleotide sequence ID" value="XM_065787713.1"/>
</dbReference>
<proteinExistence type="predicted"/>
<protein>
    <submittedName>
        <fullName evidence="2">Uncharacterized protein LOC136075221 isoform X1</fullName>
    </submittedName>
</protein>
<evidence type="ECO:0000313" key="2">
    <source>
        <dbReference type="RefSeq" id="XP_065643785.1"/>
    </source>
</evidence>
<reference evidence="2" key="2">
    <citation type="submission" date="2025-08" db="UniProtKB">
        <authorList>
            <consortium name="RefSeq"/>
        </authorList>
    </citation>
    <scope>IDENTIFICATION</scope>
</reference>
<dbReference type="InterPro" id="IPR029309">
    <property type="entry name" value="CaRF"/>
</dbReference>
<sequence length="207" mass="24633">MQIRILVIQKSDHCFQKNYIVLQDSKKFMCRTKITMREIIHFPEFKISQKTVWRKNNASKLLRQKLKTSTLNELQYSRTIVVVIDDLSSHDKHPVGQAELISQAIDPQISQKIEEYVKEGIYNIREMKRLLRLAVKEIFENENLPPPNNRRFYPCASTIRSHIVKMRQKLRYSMIDQECLLKKCDEWKKNDPFIKVLLRPKCEVTAN</sequence>
<keyword evidence="1" id="KW-1185">Reference proteome</keyword>
<organism evidence="1 2">
    <name type="scientific">Hydra vulgaris</name>
    <name type="common">Hydra</name>
    <name type="synonym">Hydra attenuata</name>
    <dbReference type="NCBI Taxonomy" id="6087"/>
    <lineage>
        <taxon>Eukaryota</taxon>
        <taxon>Metazoa</taxon>
        <taxon>Cnidaria</taxon>
        <taxon>Hydrozoa</taxon>
        <taxon>Hydroidolina</taxon>
        <taxon>Anthoathecata</taxon>
        <taxon>Aplanulata</taxon>
        <taxon>Hydridae</taxon>
        <taxon>Hydra</taxon>
    </lineage>
</organism>
<dbReference type="Pfam" id="PF15299">
    <property type="entry name" value="ALS2CR8"/>
    <property type="match status" value="1"/>
</dbReference>